<evidence type="ECO:0000313" key="2">
    <source>
        <dbReference type="EMBL" id="GGK56030.1"/>
    </source>
</evidence>
<feature type="compositionally biased region" description="Basic and acidic residues" evidence="1">
    <location>
        <begin position="126"/>
        <end position="140"/>
    </location>
</feature>
<dbReference type="RefSeq" id="WP_191894034.1">
    <property type="nucleotide sequence ID" value="NZ_BMQD01000003.1"/>
</dbReference>
<dbReference type="Gene3D" id="2.50.20.20">
    <property type="match status" value="1"/>
</dbReference>
<protein>
    <submittedName>
        <fullName evidence="2">Uncharacterized protein</fullName>
    </submittedName>
</protein>
<dbReference type="AlphaFoldDB" id="A0AA37F317"/>
<evidence type="ECO:0000313" key="3">
    <source>
        <dbReference type="Proteomes" id="UP000627984"/>
    </source>
</evidence>
<dbReference type="EMBL" id="BMQD01000003">
    <property type="protein sequence ID" value="GGK56030.1"/>
    <property type="molecule type" value="Genomic_DNA"/>
</dbReference>
<reference evidence="2" key="2">
    <citation type="submission" date="2022-09" db="EMBL/GenBank/DDBJ databases">
        <authorList>
            <person name="Sun Q."/>
            <person name="Ohkuma M."/>
        </authorList>
    </citation>
    <scope>NUCLEOTIDE SEQUENCE</scope>
    <source>
        <strain evidence="2">JCM 3093</strain>
    </source>
</reference>
<sequence length="152" mass="16134">MGGKGGPLFLQHPDVLEPVVPAALVKDPSGKHSRDGLRHQGTLTYAEPYKLSPGFRAALRTKPTGESAKAELSWRLWLDGKGLPRRAAVSETLAVGKSSLTTTSDTRFSGWGSKVTVTAPPADQVIDEKDLPSDAPDPKELVNTLGSHRNGG</sequence>
<reference evidence="2" key="1">
    <citation type="journal article" date="2014" name="Int. J. Syst. Evol. Microbiol.">
        <title>Complete genome sequence of Corynebacterium casei LMG S-19264T (=DSM 44701T), isolated from a smear-ripened cheese.</title>
        <authorList>
            <consortium name="US DOE Joint Genome Institute (JGI-PGF)"/>
            <person name="Walter F."/>
            <person name="Albersmeier A."/>
            <person name="Kalinowski J."/>
            <person name="Ruckert C."/>
        </authorList>
    </citation>
    <scope>NUCLEOTIDE SEQUENCE</scope>
    <source>
        <strain evidence="2">JCM 3093</strain>
    </source>
</reference>
<proteinExistence type="predicted"/>
<comment type="caution">
    <text evidence="2">The sequence shown here is derived from an EMBL/GenBank/DDBJ whole genome shotgun (WGS) entry which is preliminary data.</text>
</comment>
<gene>
    <name evidence="2" type="ORF">GCM10010126_14590</name>
</gene>
<organism evidence="2 3">
    <name type="scientific">Planomonospora parontospora</name>
    <dbReference type="NCBI Taxonomy" id="58119"/>
    <lineage>
        <taxon>Bacteria</taxon>
        <taxon>Bacillati</taxon>
        <taxon>Actinomycetota</taxon>
        <taxon>Actinomycetes</taxon>
        <taxon>Streptosporangiales</taxon>
        <taxon>Streptosporangiaceae</taxon>
        <taxon>Planomonospora</taxon>
    </lineage>
</organism>
<evidence type="ECO:0000256" key="1">
    <source>
        <dbReference type="SAM" id="MobiDB-lite"/>
    </source>
</evidence>
<accession>A0AA37F317</accession>
<name>A0AA37F317_9ACTN</name>
<dbReference type="Proteomes" id="UP000627984">
    <property type="component" value="Unassembled WGS sequence"/>
</dbReference>
<feature type="region of interest" description="Disordered" evidence="1">
    <location>
        <begin position="105"/>
        <end position="152"/>
    </location>
</feature>